<keyword evidence="1" id="KW-0805">Transcription regulation</keyword>
<feature type="domain" description="HTH marR-type" evidence="4">
    <location>
        <begin position="16"/>
        <end position="150"/>
    </location>
</feature>
<dbReference type="SUPFAM" id="SSF46785">
    <property type="entry name" value="Winged helix' DNA-binding domain"/>
    <property type="match status" value="1"/>
</dbReference>
<dbReference type="InterPro" id="IPR011991">
    <property type="entry name" value="ArsR-like_HTH"/>
</dbReference>
<organism evidence="5 6">
    <name type="scientific">Longimycelium tulufanense</name>
    <dbReference type="NCBI Taxonomy" id="907463"/>
    <lineage>
        <taxon>Bacteria</taxon>
        <taxon>Bacillati</taxon>
        <taxon>Actinomycetota</taxon>
        <taxon>Actinomycetes</taxon>
        <taxon>Pseudonocardiales</taxon>
        <taxon>Pseudonocardiaceae</taxon>
        <taxon>Longimycelium</taxon>
    </lineage>
</organism>
<reference evidence="5" key="1">
    <citation type="journal article" date="2014" name="Int. J. Syst. Evol. Microbiol.">
        <title>Complete genome sequence of Corynebacterium casei LMG S-19264T (=DSM 44701T), isolated from a smear-ripened cheese.</title>
        <authorList>
            <consortium name="US DOE Joint Genome Institute (JGI-PGF)"/>
            <person name="Walter F."/>
            <person name="Albersmeier A."/>
            <person name="Kalinowski J."/>
            <person name="Ruckert C."/>
        </authorList>
    </citation>
    <scope>NUCLEOTIDE SEQUENCE</scope>
    <source>
        <strain evidence="5">CGMCC 4.5737</strain>
    </source>
</reference>
<reference evidence="5" key="2">
    <citation type="submission" date="2020-09" db="EMBL/GenBank/DDBJ databases">
        <authorList>
            <person name="Sun Q."/>
            <person name="Zhou Y."/>
        </authorList>
    </citation>
    <scope>NUCLEOTIDE SEQUENCE</scope>
    <source>
        <strain evidence="5">CGMCC 4.5737</strain>
    </source>
</reference>
<evidence type="ECO:0000256" key="3">
    <source>
        <dbReference type="ARBA" id="ARBA00023163"/>
    </source>
</evidence>
<dbReference type="RefSeq" id="WP_229686197.1">
    <property type="nucleotide sequence ID" value="NZ_BMMK01000006.1"/>
</dbReference>
<dbReference type="PANTHER" id="PTHR33164:SF57">
    <property type="entry name" value="MARR-FAMILY TRANSCRIPTIONAL REGULATOR"/>
    <property type="match status" value="1"/>
</dbReference>
<keyword evidence="6" id="KW-1185">Reference proteome</keyword>
<dbReference type="GO" id="GO:0003700">
    <property type="term" value="F:DNA-binding transcription factor activity"/>
    <property type="evidence" value="ECO:0007669"/>
    <property type="project" value="InterPro"/>
</dbReference>
<dbReference type="InterPro" id="IPR000835">
    <property type="entry name" value="HTH_MarR-typ"/>
</dbReference>
<dbReference type="InterPro" id="IPR036390">
    <property type="entry name" value="WH_DNA-bd_sf"/>
</dbReference>
<dbReference type="InterPro" id="IPR036388">
    <property type="entry name" value="WH-like_DNA-bd_sf"/>
</dbReference>
<evidence type="ECO:0000313" key="5">
    <source>
        <dbReference type="EMBL" id="GGM47433.1"/>
    </source>
</evidence>
<evidence type="ECO:0000256" key="2">
    <source>
        <dbReference type="ARBA" id="ARBA00023125"/>
    </source>
</evidence>
<evidence type="ECO:0000256" key="1">
    <source>
        <dbReference type="ARBA" id="ARBA00023015"/>
    </source>
</evidence>
<dbReference type="PROSITE" id="PS50995">
    <property type="entry name" value="HTH_MARR_2"/>
    <property type="match status" value="1"/>
</dbReference>
<dbReference type="SMART" id="SM00347">
    <property type="entry name" value="HTH_MARR"/>
    <property type="match status" value="1"/>
</dbReference>
<gene>
    <name evidence="5" type="ORF">GCM10012275_18180</name>
</gene>
<dbReference type="PANTHER" id="PTHR33164">
    <property type="entry name" value="TRANSCRIPTIONAL REGULATOR, MARR FAMILY"/>
    <property type="match status" value="1"/>
</dbReference>
<sequence length="152" mass="16740">MVEVTNGGEGGRRGAEEAVERELAVLFRRARSVSMSLAAKVHPGLDSAAYGLLVLIDDAGPLRGSDVVERLGLDKSTVSRQLGELVSLGLVERVPDPSDGRARLVQLTPVGRERLHDVRSERRRQAREHFSSWPTQDLEQLARLLARLNEVL</sequence>
<dbReference type="GO" id="GO:0003677">
    <property type="term" value="F:DNA binding"/>
    <property type="evidence" value="ECO:0007669"/>
    <property type="project" value="UniProtKB-KW"/>
</dbReference>
<dbReference type="EMBL" id="BMMK01000006">
    <property type="protein sequence ID" value="GGM47433.1"/>
    <property type="molecule type" value="Genomic_DNA"/>
</dbReference>
<dbReference type="PROSITE" id="PS01117">
    <property type="entry name" value="HTH_MARR_1"/>
    <property type="match status" value="1"/>
</dbReference>
<dbReference type="CDD" id="cd00090">
    <property type="entry name" value="HTH_ARSR"/>
    <property type="match status" value="1"/>
</dbReference>
<dbReference type="PRINTS" id="PR00598">
    <property type="entry name" value="HTHMARR"/>
</dbReference>
<name>A0A8J3CCV8_9PSEU</name>
<keyword evidence="2" id="KW-0238">DNA-binding</keyword>
<dbReference type="InterPro" id="IPR023187">
    <property type="entry name" value="Tscrpt_reg_MarR-type_CS"/>
</dbReference>
<protein>
    <submittedName>
        <fullName evidence="5">Transcriptional regulator</fullName>
    </submittedName>
</protein>
<keyword evidence="3" id="KW-0804">Transcription</keyword>
<evidence type="ECO:0000313" key="6">
    <source>
        <dbReference type="Proteomes" id="UP000637578"/>
    </source>
</evidence>
<accession>A0A8J3CCV8</accession>
<dbReference type="AlphaFoldDB" id="A0A8J3CCV8"/>
<dbReference type="Pfam" id="PF12802">
    <property type="entry name" value="MarR_2"/>
    <property type="match status" value="1"/>
</dbReference>
<evidence type="ECO:0000259" key="4">
    <source>
        <dbReference type="PROSITE" id="PS50995"/>
    </source>
</evidence>
<dbReference type="InterPro" id="IPR039422">
    <property type="entry name" value="MarR/SlyA-like"/>
</dbReference>
<dbReference type="Proteomes" id="UP000637578">
    <property type="component" value="Unassembled WGS sequence"/>
</dbReference>
<proteinExistence type="predicted"/>
<dbReference type="GO" id="GO:0006950">
    <property type="term" value="P:response to stress"/>
    <property type="evidence" value="ECO:0007669"/>
    <property type="project" value="TreeGrafter"/>
</dbReference>
<dbReference type="Gene3D" id="1.10.10.10">
    <property type="entry name" value="Winged helix-like DNA-binding domain superfamily/Winged helix DNA-binding domain"/>
    <property type="match status" value="1"/>
</dbReference>
<comment type="caution">
    <text evidence="5">The sequence shown here is derived from an EMBL/GenBank/DDBJ whole genome shotgun (WGS) entry which is preliminary data.</text>
</comment>